<dbReference type="Gene3D" id="2.60.40.10">
    <property type="entry name" value="Immunoglobulins"/>
    <property type="match status" value="2"/>
</dbReference>
<keyword evidence="2 4" id="KW-0472">Membrane</keyword>
<accession>A0AAD3RMH5</accession>
<dbReference type="SMART" id="SM00409">
    <property type="entry name" value="IG"/>
    <property type="match status" value="2"/>
</dbReference>
<dbReference type="InterPro" id="IPR050504">
    <property type="entry name" value="IgSF_BTN/MOG"/>
</dbReference>
<dbReference type="InterPro" id="IPR013783">
    <property type="entry name" value="Ig-like_fold"/>
</dbReference>
<dbReference type="GO" id="GO:0005102">
    <property type="term" value="F:signaling receptor binding"/>
    <property type="evidence" value="ECO:0007669"/>
    <property type="project" value="TreeGrafter"/>
</dbReference>
<dbReference type="PROSITE" id="PS50835">
    <property type="entry name" value="IG_LIKE"/>
    <property type="match status" value="2"/>
</dbReference>
<dbReference type="InterPro" id="IPR007110">
    <property type="entry name" value="Ig-like_dom"/>
</dbReference>
<name>A0AAD3RMH5_LATJO</name>
<keyword evidence="8" id="KW-1185">Reference proteome</keyword>
<evidence type="ECO:0000313" key="7">
    <source>
        <dbReference type="EMBL" id="GLD74508.1"/>
    </source>
</evidence>
<dbReference type="AlphaFoldDB" id="A0AAD3RMH5"/>
<keyword evidence="5" id="KW-0732">Signal</keyword>
<evidence type="ECO:0000256" key="2">
    <source>
        <dbReference type="ARBA" id="ARBA00023136"/>
    </source>
</evidence>
<protein>
    <submittedName>
        <fullName evidence="7">CD276 antigen-like isoform X1</fullName>
    </submittedName>
</protein>
<evidence type="ECO:0000256" key="4">
    <source>
        <dbReference type="SAM" id="Phobius"/>
    </source>
</evidence>
<dbReference type="InterPro" id="IPR003599">
    <property type="entry name" value="Ig_sub"/>
</dbReference>
<evidence type="ECO:0000259" key="6">
    <source>
        <dbReference type="PROSITE" id="PS50835"/>
    </source>
</evidence>
<dbReference type="InterPro" id="IPR036179">
    <property type="entry name" value="Ig-like_dom_sf"/>
</dbReference>
<dbReference type="GO" id="GO:0050852">
    <property type="term" value="P:T cell receptor signaling pathway"/>
    <property type="evidence" value="ECO:0007669"/>
    <property type="project" value="TreeGrafter"/>
</dbReference>
<feature type="signal peptide" evidence="5">
    <location>
        <begin position="1"/>
        <end position="19"/>
    </location>
</feature>
<feature type="domain" description="Ig-like" evidence="6">
    <location>
        <begin position="137"/>
        <end position="207"/>
    </location>
</feature>
<keyword evidence="4" id="KW-1133">Transmembrane helix</keyword>
<evidence type="ECO:0000256" key="5">
    <source>
        <dbReference type="SAM" id="SignalP"/>
    </source>
</evidence>
<comment type="caution">
    <text evidence="7">The sequence shown here is derived from an EMBL/GenBank/DDBJ whole genome shotgun (WGS) entry which is preliminary data.</text>
</comment>
<feature type="chain" id="PRO_5042221829" evidence="5">
    <location>
        <begin position="20"/>
        <end position="263"/>
    </location>
</feature>
<feature type="domain" description="Ig-like" evidence="6">
    <location>
        <begin position="5"/>
        <end position="128"/>
    </location>
</feature>
<keyword evidence="4" id="KW-0812">Transmembrane</keyword>
<evidence type="ECO:0000256" key="3">
    <source>
        <dbReference type="ARBA" id="ARBA00023319"/>
    </source>
</evidence>
<proteinExistence type="predicted"/>
<dbReference type="GO" id="GO:0001817">
    <property type="term" value="P:regulation of cytokine production"/>
    <property type="evidence" value="ECO:0007669"/>
    <property type="project" value="TreeGrafter"/>
</dbReference>
<organism evidence="7 8">
    <name type="scientific">Lates japonicus</name>
    <name type="common">Japanese lates</name>
    <dbReference type="NCBI Taxonomy" id="270547"/>
    <lineage>
        <taxon>Eukaryota</taxon>
        <taxon>Metazoa</taxon>
        <taxon>Chordata</taxon>
        <taxon>Craniata</taxon>
        <taxon>Vertebrata</taxon>
        <taxon>Euteleostomi</taxon>
        <taxon>Actinopterygii</taxon>
        <taxon>Neopterygii</taxon>
        <taxon>Teleostei</taxon>
        <taxon>Neoteleostei</taxon>
        <taxon>Acanthomorphata</taxon>
        <taxon>Carangaria</taxon>
        <taxon>Carangaria incertae sedis</taxon>
        <taxon>Centropomidae</taxon>
        <taxon>Lates</taxon>
    </lineage>
</organism>
<sequence length="263" mass="29243">MELLPLCVCLLTWSETTFADGNDVIKKVVFEDNEAVLPCSFGSENIENQIFDWKKDGQDVFLYDRGRTYGNGLSGQHEQFKGRVEHFQDLLKSGNASIVIRPTKVTDSGNYTCVSVQNGVSTTRSRIELIVGAAPEPSVTSLQTTKDWSLLQCVVRGASPKPEVVWQDSSGHNLTAKEQVTDRGGRYDVTLHTTVTKTGNYTCVATQEEINHWTAAWIHVYISGGIFNTVTIACVIVIGVLFLLVVVLAVILCRRRNRQRGRY</sequence>
<dbReference type="SUPFAM" id="SSF48726">
    <property type="entry name" value="Immunoglobulin"/>
    <property type="match status" value="2"/>
</dbReference>
<feature type="transmembrane region" description="Helical" evidence="4">
    <location>
        <begin position="230"/>
        <end position="253"/>
    </location>
</feature>
<dbReference type="PANTHER" id="PTHR24100:SF151">
    <property type="entry name" value="ICOS LIGAND"/>
    <property type="match status" value="1"/>
</dbReference>
<reference evidence="7" key="1">
    <citation type="submission" date="2022-08" db="EMBL/GenBank/DDBJ databases">
        <title>Genome sequencing of akame (Lates japonicus).</title>
        <authorList>
            <person name="Hashiguchi Y."/>
            <person name="Takahashi H."/>
        </authorList>
    </citation>
    <scope>NUCLEOTIDE SEQUENCE</scope>
    <source>
        <strain evidence="7">Kochi</strain>
    </source>
</reference>
<dbReference type="Pfam" id="PF22705">
    <property type="entry name" value="C2-set_3"/>
    <property type="match status" value="1"/>
</dbReference>
<dbReference type="EMBL" id="BRZM01002273">
    <property type="protein sequence ID" value="GLD74508.1"/>
    <property type="molecule type" value="Genomic_DNA"/>
</dbReference>
<dbReference type="InterPro" id="IPR053896">
    <property type="entry name" value="BTN3A2-like_Ig-C"/>
</dbReference>
<evidence type="ECO:0000313" key="8">
    <source>
        <dbReference type="Proteomes" id="UP001279410"/>
    </source>
</evidence>
<dbReference type="PANTHER" id="PTHR24100">
    <property type="entry name" value="BUTYROPHILIN"/>
    <property type="match status" value="1"/>
</dbReference>
<dbReference type="GO" id="GO:0009897">
    <property type="term" value="C:external side of plasma membrane"/>
    <property type="evidence" value="ECO:0007669"/>
    <property type="project" value="TreeGrafter"/>
</dbReference>
<gene>
    <name evidence="7" type="ORF">AKAME5_002583700</name>
</gene>
<dbReference type="Pfam" id="PF07686">
    <property type="entry name" value="V-set"/>
    <property type="match status" value="1"/>
</dbReference>
<dbReference type="InterPro" id="IPR013106">
    <property type="entry name" value="Ig_V-set"/>
</dbReference>
<evidence type="ECO:0000256" key="1">
    <source>
        <dbReference type="ARBA" id="ARBA00004370"/>
    </source>
</evidence>
<dbReference type="Proteomes" id="UP001279410">
    <property type="component" value="Unassembled WGS sequence"/>
</dbReference>
<comment type="subcellular location">
    <subcellularLocation>
        <location evidence="1">Membrane</location>
    </subcellularLocation>
</comment>
<keyword evidence="3" id="KW-0393">Immunoglobulin domain</keyword>